<dbReference type="Proteomes" id="UP000281094">
    <property type="component" value="Unassembled WGS sequence"/>
</dbReference>
<proteinExistence type="predicted"/>
<dbReference type="InterPro" id="IPR036291">
    <property type="entry name" value="NAD(P)-bd_dom_sf"/>
</dbReference>
<feature type="domain" description="Enoyl reductase (ER)" evidence="3">
    <location>
        <begin position="26"/>
        <end position="281"/>
    </location>
</feature>
<evidence type="ECO:0000313" key="5">
    <source>
        <dbReference type="Proteomes" id="UP000281094"/>
    </source>
</evidence>
<dbReference type="Pfam" id="PF00107">
    <property type="entry name" value="ADH_zinc_N"/>
    <property type="match status" value="1"/>
</dbReference>
<evidence type="ECO:0000259" key="3">
    <source>
        <dbReference type="SMART" id="SM00829"/>
    </source>
</evidence>
<dbReference type="Pfam" id="PF08240">
    <property type="entry name" value="ADH_N"/>
    <property type="match status" value="1"/>
</dbReference>
<dbReference type="InterPro" id="IPR013149">
    <property type="entry name" value="ADH-like_C"/>
</dbReference>
<keyword evidence="2" id="KW-0560">Oxidoreductase</keyword>
<comment type="caution">
    <text evidence="4">The sequence shown here is derived from an EMBL/GenBank/DDBJ whole genome shotgun (WGS) entry which is preliminary data.</text>
</comment>
<dbReference type="GO" id="GO:0016651">
    <property type="term" value="F:oxidoreductase activity, acting on NAD(P)H"/>
    <property type="evidence" value="ECO:0007669"/>
    <property type="project" value="TreeGrafter"/>
</dbReference>
<sequence>MTLPQTMRALIQKQDGYSRASQRSGFSLEALDPYVEMAAIDVPAPGKGQVLVKVARGAVNPSDVMFIKGMYGQPRRKGLPAGFEGCGTVVATGEGAEQFDGKRIAFVTGNSGYGSWAEYAVADAAMCIPLMDGISDDDGASMIVNPLTALAMISIVKEAGAESFILTAAASQLCKLIIAQAAADGLSAIGTVRRDEQIEPLKALGAAHVLNQKSDTFSSDMRDICRADKPVVMLDAVAGPSSAAVFEAMGRGARWIIYGRLEEEPPVLREPGEMIFLQKRIEGFWLSRWLTEAGDQERAQLVKKAQTNFIDGLWKTDVTEVLALEDAADRLANALAQPNGKVLLSP</sequence>
<dbReference type="EMBL" id="RCWN01000001">
    <property type="protein sequence ID" value="RLQ88480.1"/>
    <property type="molecule type" value="Genomic_DNA"/>
</dbReference>
<evidence type="ECO:0000256" key="2">
    <source>
        <dbReference type="ARBA" id="ARBA00023002"/>
    </source>
</evidence>
<dbReference type="AlphaFoldDB" id="A0A3L7JDD6"/>
<dbReference type="InterPro" id="IPR011032">
    <property type="entry name" value="GroES-like_sf"/>
</dbReference>
<dbReference type="Gene3D" id="3.90.180.10">
    <property type="entry name" value="Medium-chain alcohol dehydrogenases, catalytic domain"/>
    <property type="match status" value="1"/>
</dbReference>
<dbReference type="SUPFAM" id="SSF50129">
    <property type="entry name" value="GroES-like"/>
    <property type="match status" value="1"/>
</dbReference>
<reference evidence="4 5" key="1">
    <citation type="submission" date="2018-10" db="EMBL/GenBank/DDBJ databases">
        <title>Notoacmeibacter sp. M2BS9Y-3-1, whole genome shotgun sequence.</title>
        <authorList>
            <person name="Tuo L."/>
        </authorList>
    </citation>
    <scope>NUCLEOTIDE SEQUENCE [LARGE SCALE GENOMIC DNA]</scope>
    <source>
        <strain evidence="4 5">M2BS9Y-3-1</strain>
    </source>
</reference>
<keyword evidence="5" id="KW-1185">Reference proteome</keyword>
<dbReference type="PANTHER" id="PTHR48106">
    <property type="entry name" value="QUINONE OXIDOREDUCTASE PIG3-RELATED"/>
    <property type="match status" value="1"/>
</dbReference>
<name>A0A3L7JDD6_9HYPH</name>
<dbReference type="GO" id="GO:0070402">
    <property type="term" value="F:NADPH binding"/>
    <property type="evidence" value="ECO:0007669"/>
    <property type="project" value="TreeGrafter"/>
</dbReference>
<keyword evidence="1" id="KW-0521">NADP</keyword>
<evidence type="ECO:0000256" key="1">
    <source>
        <dbReference type="ARBA" id="ARBA00022857"/>
    </source>
</evidence>
<dbReference type="PANTHER" id="PTHR48106:SF18">
    <property type="entry name" value="QUINONE OXIDOREDUCTASE PIG3"/>
    <property type="match status" value="1"/>
</dbReference>
<protein>
    <submittedName>
        <fullName evidence="4">NADH oxidoreductase</fullName>
    </submittedName>
</protein>
<dbReference type="RefSeq" id="WP_121645448.1">
    <property type="nucleotide sequence ID" value="NZ_RCWN01000001.1"/>
</dbReference>
<dbReference type="SMART" id="SM00829">
    <property type="entry name" value="PKS_ER"/>
    <property type="match status" value="1"/>
</dbReference>
<gene>
    <name evidence="4" type="ORF">D8780_09935</name>
</gene>
<organism evidence="4 5">
    <name type="scientific">Notoacmeibacter ruber</name>
    <dbReference type="NCBI Taxonomy" id="2670375"/>
    <lineage>
        <taxon>Bacteria</taxon>
        <taxon>Pseudomonadati</taxon>
        <taxon>Pseudomonadota</taxon>
        <taxon>Alphaproteobacteria</taxon>
        <taxon>Hyphomicrobiales</taxon>
        <taxon>Notoacmeibacteraceae</taxon>
        <taxon>Notoacmeibacter</taxon>
    </lineage>
</organism>
<accession>A0A3L7JDD6</accession>
<evidence type="ECO:0000313" key="4">
    <source>
        <dbReference type="EMBL" id="RLQ88480.1"/>
    </source>
</evidence>
<dbReference type="InterPro" id="IPR013154">
    <property type="entry name" value="ADH-like_N"/>
</dbReference>
<dbReference type="Gene3D" id="3.40.50.720">
    <property type="entry name" value="NAD(P)-binding Rossmann-like Domain"/>
    <property type="match status" value="1"/>
</dbReference>
<dbReference type="InterPro" id="IPR020843">
    <property type="entry name" value="ER"/>
</dbReference>
<dbReference type="SUPFAM" id="SSF51735">
    <property type="entry name" value="NAD(P)-binding Rossmann-fold domains"/>
    <property type="match status" value="1"/>
</dbReference>